<feature type="compositionally biased region" description="Basic residues" evidence="1">
    <location>
        <begin position="17"/>
        <end position="28"/>
    </location>
</feature>
<sequence>MTSNFLPQPASQTQNKTNKRVKSNKNKNNKQITLNQALKTSDIGVLSTYTAKSNNSKSSKDSWVWEYMQKDILNKQVACDIITVSLDGREKKCDKVYSISTSTTHL</sequence>
<dbReference type="EMBL" id="CAJVQB010025986">
    <property type="protein sequence ID" value="CAG8807646.1"/>
    <property type="molecule type" value="Genomic_DNA"/>
</dbReference>
<protein>
    <submittedName>
        <fullName evidence="2">1146_t:CDS:1</fullName>
    </submittedName>
</protein>
<organism evidence="2 3">
    <name type="scientific">Gigaspora margarita</name>
    <dbReference type="NCBI Taxonomy" id="4874"/>
    <lineage>
        <taxon>Eukaryota</taxon>
        <taxon>Fungi</taxon>
        <taxon>Fungi incertae sedis</taxon>
        <taxon>Mucoromycota</taxon>
        <taxon>Glomeromycotina</taxon>
        <taxon>Glomeromycetes</taxon>
        <taxon>Diversisporales</taxon>
        <taxon>Gigasporaceae</taxon>
        <taxon>Gigaspora</taxon>
    </lineage>
</organism>
<feature type="region of interest" description="Disordered" evidence="1">
    <location>
        <begin position="1"/>
        <end position="34"/>
    </location>
</feature>
<gene>
    <name evidence="2" type="ORF">GMARGA_LOCUS24537</name>
</gene>
<accession>A0ABN7VZF4</accession>
<dbReference type="Proteomes" id="UP000789901">
    <property type="component" value="Unassembled WGS sequence"/>
</dbReference>
<feature type="compositionally biased region" description="Polar residues" evidence="1">
    <location>
        <begin position="1"/>
        <end position="14"/>
    </location>
</feature>
<name>A0ABN7VZF4_GIGMA</name>
<evidence type="ECO:0000313" key="3">
    <source>
        <dbReference type="Proteomes" id="UP000789901"/>
    </source>
</evidence>
<comment type="caution">
    <text evidence="2">The sequence shown here is derived from an EMBL/GenBank/DDBJ whole genome shotgun (WGS) entry which is preliminary data.</text>
</comment>
<keyword evidence="3" id="KW-1185">Reference proteome</keyword>
<evidence type="ECO:0000256" key="1">
    <source>
        <dbReference type="SAM" id="MobiDB-lite"/>
    </source>
</evidence>
<evidence type="ECO:0000313" key="2">
    <source>
        <dbReference type="EMBL" id="CAG8807646.1"/>
    </source>
</evidence>
<reference evidence="2 3" key="1">
    <citation type="submission" date="2021-06" db="EMBL/GenBank/DDBJ databases">
        <authorList>
            <person name="Kallberg Y."/>
            <person name="Tangrot J."/>
            <person name="Rosling A."/>
        </authorList>
    </citation>
    <scope>NUCLEOTIDE SEQUENCE [LARGE SCALE GENOMIC DNA]</scope>
    <source>
        <strain evidence="2 3">120-4 pot B 10/14</strain>
    </source>
</reference>
<feature type="non-terminal residue" evidence="2">
    <location>
        <position position="106"/>
    </location>
</feature>
<proteinExistence type="predicted"/>